<reference evidence="1" key="1">
    <citation type="submission" date="2014-11" db="EMBL/GenBank/DDBJ databases">
        <authorList>
            <person name="Amaro Gonzalez C."/>
        </authorList>
    </citation>
    <scope>NUCLEOTIDE SEQUENCE</scope>
</reference>
<organism evidence="1">
    <name type="scientific">Anguilla anguilla</name>
    <name type="common">European freshwater eel</name>
    <name type="synonym">Muraena anguilla</name>
    <dbReference type="NCBI Taxonomy" id="7936"/>
    <lineage>
        <taxon>Eukaryota</taxon>
        <taxon>Metazoa</taxon>
        <taxon>Chordata</taxon>
        <taxon>Craniata</taxon>
        <taxon>Vertebrata</taxon>
        <taxon>Euteleostomi</taxon>
        <taxon>Actinopterygii</taxon>
        <taxon>Neopterygii</taxon>
        <taxon>Teleostei</taxon>
        <taxon>Anguilliformes</taxon>
        <taxon>Anguillidae</taxon>
        <taxon>Anguilla</taxon>
    </lineage>
</organism>
<evidence type="ECO:0000313" key="1">
    <source>
        <dbReference type="EMBL" id="JAH22933.1"/>
    </source>
</evidence>
<name>A0A0E9R3L5_ANGAN</name>
<reference evidence="1" key="2">
    <citation type="journal article" date="2015" name="Fish Shellfish Immunol.">
        <title>Early steps in the European eel (Anguilla anguilla)-Vibrio vulnificus interaction in the gills: Role of the RtxA13 toxin.</title>
        <authorList>
            <person name="Callol A."/>
            <person name="Pajuelo D."/>
            <person name="Ebbesson L."/>
            <person name="Teles M."/>
            <person name="MacKenzie S."/>
            <person name="Amaro C."/>
        </authorList>
    </citation>
    <scope>NUCLEOTIDE SEQUENCE</scope>
</reference>
<dbReference type="AlphaFoldDB" id="A0A0E9R3L5"/>
<sequence length="47" mass="5520">MCEVEKQRTHISLVKTTKTRQLDGPQLRVLTTDWRLIIYVVYLSVTS</sequence>
<dbReference type="EMBL" id="GBXM01085644">
    <property type="protein sequence ID" value="JAH22933.1"/>
    <property type="molecule type" value="Transcribed_RNA"/>
</dbReference>
<accession>A0A0E9R3L5</accession>
<protein>
    <submittedName>
        <fullName evidence="1">Uncharacterized protein</fullName>
    </submittedName>
</protein>
<proteinExistence type="predicted"/>